<dbReference type="PANTHER" id="PTHR22789:SF0">
    <property type="entry name" value="3-OXO-TETRONATE 4-PHOSPHATE DECARBOXYLASE-RELATED"/>
    <property type="match status" value="1"/>
</dbReference>
<dbReference type="EC" id="4.1.2.19" evidence="4"/>
<evidence type="ECO:0000313" key="5">
    <source>
        <dbReference type="Proteomes" id="UP001183410"/>
    </source>
</evidence>
<evidence type="ECO:0000313" key="4">
    <source>
        <dbReference type="EMBL" id="MDT0269632.1"/>
    </source>
</evidence>
<reference evidence="5" key="1">
    <citation type="submission" date="2023-07" db="EMBL/GenBank/DDBJ databases">
        <title>30 novel species of actinomycetes from the DSMZ collection.</title>
        <authorList>
            <person name="Nouioui I."/>
        </authorList>
    </citation>
    <scope>NUCLEOTIDE SEQUENCE [LARGE SCALE GENOMIC DNA]</scope>
    <source>
        <strain evidence="5">DSM 44915</strain>
    </source>
</reference>
<dbReference type="EMBL" id="JAVREO010000018">
    <property type="protein sequence ID" value="MDT0269632.1"/>
    <property type="molecule type" value="Genomic_DNA"/>
</dbReference>
<evidence type="ECO:0000256" key="1">
    <source>
        <dbReference type="ARBA" id="ARBA00022723"/>
    </source>
</evidence>
<keyword evidence="2 4" id="KW-0456">Lyase</keyword>
<dbReference type="RefSeq" id="WP_311669716.1">
    <property type="nucleotide sequence ID" value="NZ_JAVREO010000018.1"/>
</dbReference>
<accession>A0ABU2JXQ5</accession>
<dbReference type="InterPro" id="IPR001303">
    <property type="entry name" value="Aldolase_II/adducin_N"/>
</dbReference>
<protein>
    <submittedName>
        <fullName evidence="4">Rhamnulose-1-phosphate aldolase</fullName>
        <ecNumber evidence="4">4.1.2.19</ecNumber>
    </submittedName>
</protein>
<organism evidence="4 5">
    <name type="scientific">Streptomyces chisholmiae</name>
    <dbReference type="NCBI Taxonomy" id="3075540"/>
    <lineage>
        <taxon>Bacteria</taxon>
        <taxon>Bacillati</taxon>
        <taxon>Actinomycetota</taxon>
        <taxon>Actinomycetes</taxon>
        <taxon>Kitasatosporales</taxon>
        <taxon>Streptomycetaceae</taxon>
        <taxon>Streptomyces</taxon>
    </lineage>
</organism>
<dbReference type="GO" id="GO:0008994">
    <property type="term" value="F:rhamnulose-1-phosphate aldolase activity"/>
    <property type="evidence" value="ECO:0007669"/>
    <property type="project" value="UniProtKB-EC"/>
</dbReference>
<evidence type="ECO:0000259" key="3">
    <source>
        <dbReference type="SMART" id="SM01007"/>
    </source>
</evidence>
<dbReference type="NCBIfam" id="NF002963">
    <property type="entry name" value="PRK03634.1"/>
    <property type="match status" value="1"/>
</dbReference>
<dbReference type="Proteomes" id="UP001183410">
    <property type="component" value="Unassembled WGS sequence"/>
</dbReference>
<dbReference type="PANTHER" id="PTHR22789">
    <property type="entry name" value="FUCULOSE PHOSPHATE ALDOLASE"/>
    <property type="match status" value="1"/>
</dbReference>
<dbReference type="Gene3D" id="3.40.225.10">
    <property type="entry name" value="Class II aldolase/adducin N-terminal domain"/>
    <property type="match status" value="1"/>
</dbReference>
<feature type="domain" description="Class II aldolase/adducin N-terminal" evidence="3">
    <location>
        <begin position="15"/>
        <end position="240"/>
    </location>
</feature>
<name>A0ABU2JXQ5_9ACTN</name>
<comment type="caution">
    <text evidence="4">The sequence shown here is derived from an EMBL/GenBank/DDBJ whole genome shotgun (WGS) entry which is preliminary data.</text>
</comment>
<keyword evidence="1" id="KW-0479">Metal-binding</keyword>
<evidence type="ECO:0000256" key="2">
    <source>
        <dbReference type="ARBA" id="ARBA00023239"/>
    </source>
</evidence>
<dbReference type="Pfam" id="PF00596">
    <property type="entry name" value="Aldolase_II"/>
    <property type="match status" value="1"/>
</dbReference>
<dbReference type="SMART" id="SM01007">
    <property type="entry name" value="Aldolase_II"/>
    <property type="match status" value="1"/>
</dbReference>
<dbReference type="InterPro" id="IPR050197">
    <property type="entry name" value="Aldolase_class_II_sugar_metab"/>
</dbReference>
<sequence length="272" mass="29265">MNADPTTATVPSVLGPVVDVCADLYRWGWAENHAGNLSYRLTDAELAAFPVSDQARGATFESPFPELAGASFLVTAAGSPFRLLVKEPTRHTGVITISADGSAYTVVWGFDGDKRPTSELPAHLRGHQERAKVEPDNRVIMHCHPTNVVALTHVHPLDEAELTRSLWASNSETILAIPRGVGLLPWMVCGTDLIGIESAAKLREASIVIWACHGVLVAGRSVQDAMGVVESVEKAAKTYLLTRGGDRRSITDDQLRELAAAFGIEPPARFLP</sequence>
<dbReference type="InterPro" id="IPR036409">
    <property type="entry name" value="Aldolase_II/adducin_N_sf"/>
</dbReference>
<dbReference type="SUPFAM" id="SSF53639">
    <property type="entry name" value="AraD/HMP-PK domain-like"/>
    <property type="match status" value="1"/>
</dbReference>
<keyword evidence="5" id="KW-1185">Reference proteome</keyword>
<proteinExistence type="predicted"/>
<gene>
    <name evidence="4" type="primary">rhaD</name>
    <name evidence="4" type="ORF">RM844_25445</name>
</gene>